<evidence type="ECO:0000313" key="2">
    <source>
        <dbReference type="EMBL" id="PYC37319.1"/>
    </source>
</evidence>
<dbReference type="Pfam" id="PF00583">
    <property type="entry name" value="Acetyltransf_1"/>
    <property type="match status" value="1"/>
</dbReference>
<gene>
    <name evidence="2" type="ORF">DMX08_13575</name>
</gene>
<dbReference type="Gene3D" id="3.40.630.30">
    <property type="match status" value="1"/>
</dbReference>
<dbReference type="GO" id="GO:0016747">
    <property type="term" value="F:acyltransferase activity, transferring groups other than amino-acyl groups"/>
    <property type="evidence" value="ECO:0007669"/>
    <property type="project" value="InterPro"/>
</dbReference>
<dbReference type="SUPFAM" id="SSF55729">
    <property type="entry name" value="Acyl-CoA N-acyltransferases (Nat)"/>
    <property type="match status" value="1"/>
</dbReference>
<accession>A0A9Q6IGY7</accession>
<dbReference type="EMBL" id="QJRN01000007">
    <property type="protein sequence ID" value="PYC37319.1"/>
    <property type="molecule type" value="Genomic_DNA"/>
</dbReference>
<dbReference type="Proteomes" id="UP000248188">
    <property type="component" value="Unassembled WGS sequence"/>
</dbReference>
<organism evidence="2 3">
    <name type="scientific">Pseudomonas protegens</name>
    <dbReference type="NCBI Taxonomy" id="380021"/>
    <lineage>
        <taxon>Bacteria</taxon>
        <taxon>Pseudomonadati</taxon>
        <taxon>Pseudomonadota</taxon>
        <taxon>Gammaproteobacteria</taxon>
        <taxon>Pseudomonadales</taxon>
        <taxon>Pseudomonadaceae</taxon>
        <taxon>Pseudomonas</taxon>
    </lineage>
</organism>
<dbReference type="PROSITE" id="PS51186">
    <property type="entry name" value="GNAT"/>
    <property type="match status" value="1"/>
</dbReference>
<dbReference type="InterPro" id="IPR000182">
    <property type="entry name" value="GNAT_dom"/>
</dbReference>
<protein>
    <submittedName>
        <fullName evidence="2">N-acetyltransferase</fullName>
    </submittedName>
</protein>
<reference evidence="2 3" key="1">
    <citation type="submission" date="2018-06" db="EMBL/GenBank/DDBJ databases">
        <title>Pseudomonas diversity within urban Lake Michigan freshwaters.</title>
        <authorList>
            <person name="Batrich M."/>
            <person name="Hatzopoulos T."/>
            <person name="Putonti C."/>
        </authorList>
    </citation>
    <scope>NUCLEOTIDE SEQUENCE [LARGE SCALE GENOMIC DNA]</scope>
    <source>
        <strain evidence="2 3">MB-090624</strain>
    </source>
</reference>
<comment type="caution">
    <text evidence="2">The sequence shown here is derived from an EMBL/GenBank/DDBJ whole genome shotgun (WGS) entry which is preliminary data.</text>
</comment>
<dbReference type="InterPro" id="IPR016181">
    <property type="entry name" value="Acyl_CoA_acyltransferase"/>
</dbReference>
<name>A0A9Q6IGY7_9PSED</name>
<dbReference type="AlphaFoldDB" id="A0A9Q6IGY7"/>
<feature type="domain" description="N-acetyltransferase" evidence="1">
    <location>
        <begin position="128"/>
        <end position="267"/>
    </location>
</feature>
<evidence type="ECO:0000313" key="3">
    <source>
        <dbReference type="Proteomes" id="UP000248188"/>
    </source>
</evidence>
<sequence length="267" mass="28265">MDSRRALALEYAEHQYLRARVQGLANLAGNPHGASLLGEPGCGAFVVAGNPSPMMNRVHGDWAQQACRLVELLQTCAACAPAIALISESAKVAGTLELEGQPLQRLKGWTHGQLFASIDELAPPSSALDIEPVTALNLERFCALHSEGFNTPAAARPINQAAFSGLLNDGRGHLYLLRDLGVAVAGAALFIADNGVAYLGTAFTTRAARGQGHHRALIGHRVQQAAALGARSVAATALVNSQSRRNLEHYGLRLSHLQTLYRAESQG</sequence>
<evidence type="ECO:0000259" key="1">
    <source>
        <dbReference type="PROSITE" id="PS51186"/>
    </source>
</evidence>
<dbReference type="RefSeq" id="WP_110652258.1">
    <property type="nucleotide sequence ID" value="NZ_QJRN01000007.1"/>
</dbReference>
<proteinExistence type="predicted"/>